<feature type="binding site" evidence="3">
    <location>
        <position position="196"/>
    </location>
    <ligand>
        <name>Zn(2+)</name>
        <dbReference type="ChEBI" id="CHEBI:29105"/>
        <label>1</label>
    </ligand>
</feature>
<gene>
    <name evidence="5" type="primary">amaB</name>
    <name evidence="5" type="ORF">PAA8504_00423</name>
</gene>
<feature type="domain" description="Peptidase M20 dimerisation" evidence="4">
    <location>
        <begin position="217"/>
        <end position="310"/>
    </location>
</feature>
<dbReference type="NCBIfam" id="NF009527">
    <property type="entry name" value="PRK12891.1"/>
    <property type="match status" value="1"/>
</dbReference>
<protein>
    <submittedName>
        <fullName evidence="5">N-carbamoyl-L-amino acid hydrolase</fullName>
        <ecNumber evidence="5">3.5.1.87</ecNumber>
    </submittedName>
</protein>
<keyword evidence="6" id="KW-1185">Reference proteome</keyword>
<dbReference type="InterPro" id="IPR036264">
    <property type="entry name" value="Bact_exopeptidase_dim_dom"/>
</dbReference>
<dbReference type="SUPFAM" id="SSF55031">
    <property type="entry name" value="Bacterial exopeptidase dimerisation domain"/>
    <property type="match status" value="1"/>
</dbReference>
<dbReference type="AlphaFoldDB" id="A0A2R8BR74"/>
<keyword evidence="2 5" id="KW-0378">Hydrolase</keyword>
<dbReference type="NCBIfam" id="NF006769">
    <property type="entry name" value="PRK09290.1-3"/>
    <property type="match status" value="1"/>
</dbReference>
<dbReference type="RefSeq" id="WP_108892488.1">
    <property type="nucleotide sequence ID" value="NZ_ONZF01000001.1"/>
</dbReference>
<reference evidence="5 6" key="1">
    <citation type="submission" date="2018-03" db="EMBL/GenBank/DDBJ databases">
        <authorList>
            <person name="Keele B.F."/>
        </authorList>
    </citation>
    <scope>NUCLEOTIDE SEQUENCE [LARGE SCALE GENOMIC DNA]</scope>
    <source>
        <strain evidence="5 6">CECT 8504</strain>
    </source>
</reference>
<feature type="binding site" evidence="3">
    <location>
        <position position="388"/>
    </location>
    <ligand>
        <name>Zn(2+)</name>
        <dbReference type="ChEBI" id="CHEBI:29105"/>
        <label>2</label>
    </ligand>
</feature>
<dbReference type="Pfam" id="PF01546">
    <property type="entry name" value="Peptidase_M20"/>
    <property type="match status" value="1"/>
</dbReference>
<dbReference type="GO" id="GO:0046872">
    <property type="term" value="F:metal ion binding"/>
    <property type="evidence" value="ECO:0007669"/>
    <property type="project" value="UniProtKB-KW"/>
</dbReference>
<feature type="binding site" evidence="3">
    <location>
        <position position="100"/>
    </location>
    <ligand>
        <name>Zn(2+)</name>
        <dbReference type="ChEBI" id="CHEBI:29105"/>
        <label>1</label>
    </ligand>
</feature>
<feature type="binding site" evidence="3">
    <location>
        <position position="89"/>
    </location>
    <ligand>
        <name>Zn(2+)</name>
        <dbReference type="ChEBI" id="CHEBI:29105"/>
        <label>1</label>
    </ligand>
</feature>
<comment type="similarity">
    <text evidence="1">Belongs to the peptidase M20 family.</text>
</comment>
<dbReference type="Gene3D" id="3.40.630.10">
    <property type="entry name" value="Zn peptidases"/>
    <property type="match status" value="1"/>
</dbReference>
<dbReference type="SUPFAM" id="SSF53187">
    <property type="entry name" value="Zn-dependent exopeptidases"/>
    <property type="match status" value="1"/>
</dbReference>
<dbReference type="GO" id="GO:0050538">
    <property type="term" value="F:N-carbamoyl-L-amino-acid hydrolase activity"/>
    <property type="evidence" value="ECO:0007669"/>
    <property type="project" value="UniProtKB-EC"/>
</dbReference>
<sequence>MPPSAPGENMKIDADRLWDSLMEMAKIGPGVAGGNNRQTLTDADAEGRALFQRWCEDAGCTMGLDTMGNMFACREGTDPDALPVYVGSHLDTQPTGGKYDGVLGVLGGLEILRTLNDLDVKTKHPIVVTNWTNEEGTRFAPAMLSSGVFAGIHTQDWAEDRTDAKGARFGDELDRIGWRGEEPVGSRKMHAFFELHIEQGPILEAEGKQIGVVTHGQGLSWTQVTITGKESHTGSTPMPMRKNAGLGMARVLEAVDRIAWSHKPDAVGAAGHIEVFPNSRNVIPGKAVFTVDFRSPNLAVIEDMERRLREEGSAICDDMGLEIAFEKVGGFDPVEFDEACVTAVRKAAERLGYTHRDIVSGAGHDACWINRVAPAAMVMCPCVDGLSHNEAEEITKDWAKAGADVLLHAVVETAGVEG</sequence>
<dbReference type="NCBIfam" id="TIGR01879">
    <property type="entry name" value="hydantase"/>
    <property type="match status" value="1"/>
</dbReference>
<evidence type="ECO:0000259" key="4">
    <source>
        <dbReference type="Pfam" id="PF07687"/>
    </source>
</evidence>
<dbReference type="OrthoDB" id="9808195at2"/>
<proteinExistence type="inferred from homology"/>
<dbReference type="CDD" id="cd03884">
    <property type="entry name" value="M20_bAS"/>
    <property type="match status" value="1"/>
</dbReference>
<feature type="binding site" evidence="3">
    <location>
        <position position="135"/>
    </location>
    <ligand>
        <name>Zn(2+)</name>
        <dbReference type="ChEBI" id="CHEBI:29105"/>
        <label>2</label>
    </ligand>
</feature>
<dbReference type="InterPro" id="IPR011650">
    <property type="entry name" value="Peptidase_M20_dimer"/>
</dbReference>
<dbReference type="PANTHER" id="PTHR32494">
    <property type="entry name" value="ALLANTOATE DEIMINASE-RELATED"/>
    <property type="match status" value="1"/>
</dbReference>
<evidence type="ECO:0000313" key="6">
    <source>
        <dbReference type="Proteomes" id="UP000244912"/>
    </source>
</evidence>
<dbReference type="PANTHER" id="PTHR32494:SF5">
    <property type="entry name" value="ALLANTOATE AMIDOHYDROLASE"/>
    <property type="match status" value="1"/>
</dbReference>
<evidence type="ECO:0000256" key="3">
    <source>
        <dbReference type="PIRSR" id="PIRSR001235-1"/>
    </source>
</evidence>
<feature type="binding site" evidence="3">
    <location>
        <position position="100"/>
    </location>
    <ligand>
        <name>Zn(2+)</name>
        <dbReference type="ChEBI" id="CHEBI:29105"/>
        <label>2</label>
    </ligand>
</feature>
<keyword evidence="3" id="KW-0479">Metal-binding</keyword>
<dbReference type="GO" id="GO:0016813">
    <property type="term" value="F:hydrolase activity, acting on carbon-nitrogen (but not peptide) bonds, in linear amidines"/>
    <property type="evidence" value="ECO:0007669"/>
    <property type="project" value="InterPro"/>
</dbReference>
<dbReference type="Proteomes" id="UP000244912">
    <property type="component" value="Unassembled WGS sequence"/>
</dbReference>
<organism evidence="5 6">
    <name type="scientific">Palleronia abyssalis</name>
    <dbReference type="NCBI Taxonomy" id="1501240"/>
    <lineage>
        <taxon>Bacteria</taxon>
        <taxon>Pseudomonadati</taxon>
        <taxon>Pseudomonadota</taxon>
        <taxon>Alphaproteobacteria</taxon>
        <taxon>Rhodobacterales</taxon>
        <taxon>Roseobacteraceae</taxon>
        <taxon>Palleronia</taxon>
    </lineage>
</organism>
<dbReference type="EMBL" id="ONZF01000001">
    <property type="protein sequence ID" value="SPJ22628.1"/>
    <property type="molecule type" value="Genomic_DNA"/>
</dbReference>
<dbReference type="Pfam" id="PF07687">
    <property type="entry name" value="M20_dimer"/>
    <property type="match status" value="1"/>
</dbReference>
<evidence type="ECO:0000313" key="5">
    <source>
        <dbReference type="EMBL" id="SPJ22628.1"/>
    </source>
</evidence>
<comment type="cofactor">
    <cofactor evidence="3">
        <name>Zn(2+)</name>
        <dbReference type="ChEBI" id="CHEBI:29105"/>
    </cofactor>
    <text evidence="3">Binds 2 Zn(2+) ions per subunit.</text>
</comment>
<dbReference type="InterPro" id="IPR010158">
    <property type="entry name" value="Amidase_Cbmase"/>
</dbReference>
<evidence type="ECO:0000256" key="2">
    <source>
        <dbReference type="ARBA" id="ARBA00022801"/>
    </source>
</evidence>
<name>A0A2R8BR74_9RHOB</name>
<dbReference type="PIRSF" id="PIRSF001235">
    <property type="entry name" value="Amidase_carbamoylase"/>
    <property type="match status" value="1"/>
</dbReference>
<keyword evidence="3" id="KW-0862">Zinc</keyword>
<dbReference type="InterPro" id="IPR002933">
    <property type="entry name" value="Peptidase_M20"/>
</dbReference>
<accession>A0A2R8BR74</accession>
<evidence type="ECO:0000256" key="1">
    <source>
        <dbReference type="ARBA" id="ARBA00006153"/>
    </source>
</evidence>
<dbReference type="EC" id="3.5.1.87" evidence="5"/>
<dbReference type="Gene3D" id="3.30.70.360">
    <property type="match status" value="1"/>
</dbReference>